<keyword evidence="3" id="KW-1185">Reference proteome</keyword>
<dbReference type="EMBL" id="JXTB01000280">
    <property type="protein sequence ID" value="PON48244.1"/>
    <property type="molecule type" value="Genomic_DNA"/>
</dbReference>
<dbReference type="Proteomes" id="UP000237105">
    <property type="component" value="Unassembled WGS sequence"/>
</dbReference>
<comment type="caution">
    <text evidence="2">The sequence shown here is derived from an EMBL/GenBank/DDBJ whole genome shotgun (WGS) entry which is preliminary data.</text>
</comment>
<reference evidence="3" key="1">
    <citation type="submission" date="2016-06" db="EMBL/GenBank/DDBJ databases">
        <title>Parallel loss of symbiosis genes in relatives of nitrogen-fixing non-legume Parasponia.</title>
        <authorList>
            <person name="Van Velzen R."/>
            <person name="Holmer R."/>
            <person name="Bu F."/>
            <person name="Rutten L."/>
            <person name="Van Zeijl A."/>
            <person name="Liu W."/>
            <person name="Santuari L."/>
            <person name="Cao Q."/>
            <person name="Sharma T."/>
            <person name="Shen D."/>
            <person name="Roswanjaya Y."/>
            <person name="Wardhani T."/>
            <person name="Kalhor M.S."/>
            <person name="Jansen J."/>
            <person name="Van den Hoogen J."/>
            <person name="Gungor B."/>
            <person name="Hartog M."/>
            <person name="Hontelez J."/>
            <person name="Verver J."/>
            <person name="Yang W.-C."/>
            <person name="Schijlen E."/>
            <person name="Repin R."/>
            <person name="Schilthuizen M."/>
            <person name="Schranz E."/>
            <person name="Heidstra R."/>
            <person name="Miyata K."/>
            <person name="Fedorova E."/>
            <person name="Kohlen W."/>
            <person name="Bisseling T."/>
            <person name="Smit S."/>
            <person name="Geurts R."/>
        </authorList>
    </citation>
    <scope>NUCLEOTIDE SEQUENCE [LARGE SCALE GENOMIC DNA]</scope>
    <source>
        <strain evidence="3">cv. WU1-14</strain>
    </source>
</reference>
<feature type="region of interest" description="Disordered" evidence="1">
    <location>
        <begin position="51"/>
        <end position="75"/>
    </location>
</feature>
<evidence type="ECO:0000313" key="3">
    <source>
        <dbReference type="Proteomes" id="UP000237105"/>
    </source>
</evidence>
<evidence type="ECO:0000313" key="2">
    <source>
        <dbReference type="EMBL" id="PON48244.1"/>
    </source>
</evidence>
<gene>
    <name evidence="2" type="ORF">PanWU01x14_238940</name>
</gene>
<accession>A0A2P5BHI4</accession>
<evidence type="ECO:0000256" key="1">
    <source>
        <dbReference type="SAM" id="MobiDB-lite"/>
    </source>
</evidence>
<name>A0A2P5BHI4_PARAD</name>
<proteinExistence type="predicted"/>
<sequence>MEKKSCCSGRSYSCSRVVSTQKKEPVVSPKKEDVKPSVDTIKKELPQPTTAALSSGVGQVKPFKDEKPENVPVKQEEKVKVSAGCGSGCGFK</sequence>
<dbReference type="AlphaFoldDB" id="A0A2P5BHI4"/>
<feature type="compositionally biased region" description="Basic and acidic residues" evidence="1">
    <location>
        <begin position="62"/>
        <end position="75"/>
    </location>
</feature>
<organism evidence="2 3">
    <name type="scientific">Parasponia andersonii</name>
    <name type="common">Sponia andersonii</name>
    <dbReference type="NCBI Taxonomy" id="3476"/>
    <lineage>
        <taxon>Eukaryota</taxon>
        <taxon>Viridiplantae</taxon>
        <taxon>Streptophyta</taxon>
        <taxon>Embryophyta</taxon>
        <taxon>Tracheophyta</taxon>
        <taxon>Spermatophyta</taxon>
        <taxon>Magnoliopsida</taxon>
        <taxon>eudicotyledons</taxon>
        <taxon>Gunneridae</taxon>
        <taxon>Pentapetalae</taxon>
        <taxon>rosids</taxon>
        <taxon>fabids</taxon>
        <taxon>Rosales</taxon>
        <taxon>Cannabaceae</taxon>
        <taxon>Parasponia</taxon>
    </lineage>
</organism>
<dbReference type="OrthoDB" id="10391998at2759"/>
<protein>
    <submittedName>
        <fullName evidence="2">Uncharacterized protein</fullName>
    </submittedName>
</protein>